<comment type="caution">
    <text evidence="1">The sequence shown here is derived from an EMBL/GenBank/DDBJ whole genome shotgun (WGS) entry which is preliminary data.</text>
</comment>
<proteinExistence type="predicted"/>
<evidence type="ECO:0000313" key="2">
    <source>
        <dbReference type="Proteomes" id="UP000037997"/>
    </source>
</evidence>
<sequence length="220" mass="25924">MEMSSYIYEHKGFRVVIVRNNHFYLGYILAHKTHYLNGLPQALLDKEREKRNIYAKHICGNVSFFKSVSKAKYGAFLIEDYLTNRDGFIIGYDNNWRNANKTLEEMESLLRCALDNEMDLMEKRKINFTFIEYILGYCKTLGNIDEKFLENFNIECKVFADFFKSNGLHYKDYGFTFDDSSDLLSLIRELKDTGSYIPDCFNSLLNVDIKNFLSFIELKK</sequence>
<dbReference type="STRING" id="35818.HPU229336_06290"/>
<dbReference type="Proteomes" id="UP000037997">
    <property type="component" value="Unassembled WGS sequence"/>
</dbReference>
<evidence type="ECO:0000313" key="1">
    <source>
        <dbReference type="EMBL" id="KPH56378.1"/>
    </source>
</evidence>
<organism evidence="1 2">
    <name type="scientific">Helicobacter pullorum</name>
    <dbReference type="NCBI Taxonomy" id="35818"/>
    <lineage>
        <taxon>Bacteria</taxon>
        <taxon>Pseudomonadati</taxon>
        <taxon>Campylobacterota</taxon>
        <taxon>Epsilonproteobacteria</taxon>
        <taxon>Campylobacterales</taxon>
        <taxon>Helicobacteraceae</taxon>
        <taxon>Helicobacter</taxon>
    </lineage>
</organism>
<name>A0A0N0LTV1_9HELI</name>
<accession>A0A0N0LTV1</accession>
<dbReference type="EMBL" id="JNOC01000015">
    <property type="protein sequence ID" value="KPH56378.1"/>
    <property type="molecule type" value="Genomic_DNA"/>
</dbReference>
<reference evidence="1 2" key="1">
    <citation type="submission" date="2014-06" db="EMBL/GenBank/DDBJ databases">
        <title>Helicobacter pullorum isolates in fresh chicken meat - phenotypic and genotypic features.</title>
        <authorList>
            <person name="Borges V."/>
            <person name="Santos A."/>
            <person name="Correia C.B."/>
            <person name="Saraiva M."/>
            <person name="Menard A."/>
            <person name="Vieira L."/>
            <person name="Sampaio D.A."/>
            <person name="Gomes J.P."/>
            <person name="Oleastro M."/>
        </authorList>
    </citation>
    <scope>NUCLEOTIDE SEQUENCE [LARGE SCALE GENOMIC DNA]</scope>
    <source>
        <strain evidence="1 2">229334/12</strain>
    </source>
</reference>
<dbReference type="PATRIC" id="fig|35818.11.peg.239"/>
<dbReference type="AlphaFoldDB" id="A0A0N0LTV1"/>
<gene>
    <name evidence="1" type="ORF">HPU229334_01225</name>
</gene>
<dbReference type="RefSeq" id="WP_005020487.1">
    <property type="nucleotide sequence ID" value="NZ_CABKNZ010000044.1"/>
</dbReference>
<protein>
    <submittedName>
        <fullName evidence="1">Uncharacterized protein</fullName>
    </submittedName>
</protein>